<protein>
    <submittedName>
        <fullName evidence="1">Uncharacterized protein</fullName>
    </submittedName>
</protein>
<dbReference type="AlphaFoldDB" id="J3CLV4"/>
<gene>
    <name evidence="1" type="ORF">PMI13_00977</name>
</gene>
<name>J3CLV4_9FLAO</name>
<sequence length="31" mass="3584">MIEKIKVKESAFKYGPVLSEISLITDLRFLD</sequence>
<dbReference type="EMBL" id="AKJY01000014">
    <property type="protein sequence ID" value="EJL74244.1"/>
    <property type="molecule type" value="Genomic_DNA"/>
</dbReference>
<comment type="caution">
    <text evidence="1">The sequence shown here is derived from an EMBL/GenBank/DDBJ whole genome shotgun (WGS) entry which is preliminary data.</text>
</comment>
<accession>J3CLV4</accession>
<proteinExistence type="predicted"/>
<evidence type="ECO:0000313" key="2">
    <source>
        <dbReference type="Proteomes" id="UP000007509"/>
    </source>
</evidence>
<evidence type="ECO:0000313" key="1">
    <source>
        <dbReference type="EMBL" id="EJL74244.1"/>
    </source>
</evidence>
<reference evidence="1 2" key="1">
    <citation type="journal article" date="2012" name="J. Bacteriol.">
        <title>Twenty-one genome sequences from Pseudomonas species and 19 genome sequences from diverse bacteria isolated from the rhizosphere and endosphere of Populus deltoides.</title>
        <authorList>
            <person name="Brown S.D."/>
            <person name="Utturkar S.M."/>
            <person name="Klingeman D.M."/>
            <person name="Johnson C.M."/>
            <person name="Martin S.L."/>
            <person name="Land M.L."/>
            <person name="Lu T.Y."/>
            <person name="Schadt C.W."/>
            <person name="Doktycz M.J."/>
            <person name="Pelletier D.A."/>
        </authorList>
    </citation>
    <scope>NUCLEOTIDE SEQUENCE [LARGE SCALE GENOMIC DNA]</scope>
    <source>
        <strain evidence="1 2">CF314</strain>
    </source>
</reference>
<organism evidence="1 2">
    <name type="scientific">Chryseobacterium populi</name>
    <dbReference type="NCBI Taxonomy" id="1144316"/>
    <lineage>
        <taxon>Bacteria</taxon>
        <taxon>Pseudomonadati</taxon>
        <taxon>Bacteroidota</taxon>
        <taxon>Flavobacteriia</taxon>
        <taxon>Flavobacteriales</taxon>
        <taxon>Weeksellaceae</taxon>
        <taxon>Chryseobacterium group</taxon>
        <taxon>Chryseobacterium</taxon>
    </lineage>
</organism>
<dbReference type="Proteomes" id="UP000007509">
    <property type="component" value="Unassembled WGS sequence"/>
</dbReference>
<keyword evidence="2" id="KW-1185">Reference proteome</keyword>